<keyword evidence="1" id="KW-0732">Signal</keyword>
<evidence type="ECO:0000313" key="2">
    <source>
        <dbReference type="EMBL" id="MBB5020228.1"/>
    </source>
</evidence>
<dbReference type="AlphaFoldDB" id="A0A840MNK5"/>
<gene>
    <name evidence="2" type="ORF">HNQ59_003545</name>
</gene>
<dbReference type="EMBL" id="JACHHY010000028">
    <property type="protein sequence ID" value="MBB5020228.1"/>
    <property type="molecule type" value="Genomic_DNA"/>
</dbReference>
<dbReference type="RefSeq" id="WP_184041631.1">
    <property type="nucleotide sequence ID" value="NZ_JACHHY010000028.1"/>
</dbReference>
<comment type="caution">
    <text evidence="2">The sequence shown here is derived from an EMBL/GenBank/DDBJ whole genome shotgun (WGS) entry which is preliminary data.</text>
</comment>
<dbReference type="Proteomes" id="UP000575898">
    <property type="component" value="Unassembled WGS sequence"/>
</dbReference>
<accession>A0A840MNK5</accession>
<dbReference type="NCBIfam" id="NF038129">
    <property type="entry name" value="PEP_NF038129"/>
    <property type="match status" value="1"/>
</dbReference>
<organism evidence="2 3">
    <name type="scientific">Chitinivorax tropicus</name>
    <dbReference type="NCBI Taxonomy" id="714531"/>
    <lineage>
        <taxon>Bacteria</taxon>
        <taxon>Pseudomonadati</taxon>
        <taxon>Pseudomonadota</taxon>
        <taxon>Betaproteobacteria</taxon>
        <taxon>Chitinivorax</taxon>
    </lineage>
</organism>
<evidence type="ECO:0000256" key="1">
    <source>
        <dbReference type="SAM" id="SignalP"/>
    </source>
</evidence>
<sequence length="204" mass="21477">MLKRFKEQVLAGLAGLCMAASSWAGPMYQVSVDTHTLESQQGFIDFGLIGLVDSPLAKALVSKLQGGKQTGPADILGNVSAAGADWLLVNDANSDLLLPWQFGSNLSFEVELSGDWLTQHATSGTTFAVKLFDQAFNSLLTNDSAGDLFRLELSNQQVGISIFGHGSDSIPAATVTASTVPEPDTALLGALAVGALWLARRRQA</sequence>
<feature type="signal peptide" evidence="1">
    <location>
        <begin position="1"/>
        <end position="24"/>
    </location>
</feature>
<evidence type="ECO:0000313" key="3">
    <source>
        <dbReference type="Proteomes" id="UP000575898"/>
    </source>
</evidence>
<feature type="chain" id="PRO_5032658275" evidence="1">
    <location>
        <begin position="25"/>
        <end position="204"/>
    </location>
</feature>
<reference evidence="2 3" key="1">
    <citation type="submission" date="2020-08" db="EMBL/GenBank/DDBJ databases">
        <title>Genomic Encyclopedia of Type Strains, Phase IV (KMG-IV): sequencing the most valuable type-strain genomes for metagenomic binning, comparative biology and taxonomic classification.</title>
        <authorList>
            <person name="Goeker M."/>
        </authorList>
    </citation>
    <scope>NUCLEOTIDE SEQUENCE [LARGE SCALE GENOMIC DNA]</scope>
    <source>
        <strain evidence="2 3">DSM 27165</strain>
    </source>
</reference>
<proteinExistence type="predicted"/>
<protein>
    <submittedName>
        <fullName evidence="2">MYXO-CTERM domain-containing protein</fullName>
    </submittedName>
</protein>
<name>A0A840MNK5_9PROT</name>
<keyword evidence="3" id="KW-1185">Reference proteome</keyword>